<dbReference type="KEGG" id="cag:Cagg_0183"/>
<dbReference type="OrthoDB" id="9794779at2"/>
<reference evidence="1" key="1">
    <citation type="submission" date="2008-12" db="EMBL/GenBank/DDBJ databases">
        <title>Complete sequence of Chloroflexus aggregans DSM 9485.</title>
        <authorList>
            <consortium name="US DOE Joint Genome Institute"/>
            <person name="Lucas S."/>
            <person name="Copeland A."/>
            <person name="Lapidus A."/>
            <person name="Glavina del Rio T."/>
            <person name="Dalin E."/>
            <person name="Tice H."/>
            <person name="Pitluck S."/>
            <person name="Foster B."/>
            <person name="Larimer F."/>
            <person name="Land M."/>
            <person name="Hauser L."/>
            <person name="Kyrpides N."/>
            <person name="Mikhailova N."/>
            <person name="Bryant D."/>
            <person name="Richardson P."/>
        </authorList>
    </citation>
    <scope>NUCLEOTIDE SEQUENCE</scope>
    <source>
        <strain evidence="1">DSM 9485</strain>
    </source>
</reference>
<proteinExistence type="predicted"/>
<dbReference type="AlphaFoldDB" id="B8GCT4"/>
<organism evidence="1 2">
    <name type="scientific">Chloroflexus aggregans (strain MD-66 / DSM 9485)</name>
    <dbReference type="NCBI Taxonomy" id="326427"/>
    <lineage>
        <taxon>Bacteria</taxon>
        <taxon>Bacillati</taxon>
        <taxon>Chloroflexota</taxon>
        <taxon>Chloroflexia</taxon>
        <taxon>Chloroflexales</taxon>
        <taxon>Chloroflexineae</taxon>
        <taxon>Chloroflexaceae</taxon>
        <taxon>Chloroflexus</taxon>
    </lineage>
</organism>
<name>B8GCT4_CHLAD</name>
<keyword evidence="2" id="KW-1185">Reference proteome</keyword>
<gene>
    <name evidence="1" type="ordered locus">Cagg_0183</name>
</gene>
<dbReference type="RefSeq" id="WP_012615500.1">
    <property type="nucleotide sequence ID" value="NC_011831.1"/>
</dbReference>
<accession>B8GCT4</accession>
<evidence type="ECO:0000313" key="1">
    <source>
        <dbReference type="EMBL" id="ACL23134.1"/>
    </source>
</evidence>
<dbReference type="HOGENOM" id="CLU_2647928_0_0_0"/>
<protein>
    <submittedName>
        <fullName evidence="1">Uncharacterized protein</fullName>
    </submittedName>
</protein>
<dbReference type="Proteomes" id="UP000002508">
    <property type="component" value="Chromosome"/>
</dbReference>
<dbReference type="EMBL" id="CP001337">
    <property type="protein sequence ID" value="ACL23134.1"/>
    <property type="molecule type" value="Genomic_DNA"/>
</dbReference>
<dbReference type="STRING" id="326427.Cagg_0183"/>
<evidence type="ECO:0000313" key="2">
    <source>
        <dbReference type="Proteomes" id="UP000002508"/>
    </source>
</evidence>
<sequence>MHTDLVCPRCHRSLIPEGVYLRCAQHGLFFRYGPNRLLAAPTPAANDDYLMPWQTLTDEAPVLLELPTTAATTATK</sequence>